<dbReference type="GO" id="GO:0046872">
    <property type="term" value="F:metal ion binding"/>
    <property type="evidence" value="ECO:0007669"/>
    <property type="project" value="UniProtKB-KW"/>
</dbReference>
<dbReference type="PANTHER" id="PTHR39651:SF1">
    <property type="entry name" value="HOLLIDAY JUNCTION RESOLVASE HJC"/>
    <property type="match status" value="1"/>
</dbReference>
<protein>
    <recommendedName>
        <fullName evidence="14">Holliday junction resolvase</fullName>
    </recommendedName>
</protein>
<dbReference type="GO" id="GO:0006281">
    <property type="term" value="P:DNA repair"/>
    <property type="evidence" value="ECO:0007669"/>
    <property type="project" value="UniProtKB-KW"/>
</dbReference>
<evidence type="ECO:0000256" key="8">
    <source>
        <dbReference type="ARBA" id="ARBA00023125"/>
    </source>
</evidence>
<comment type="catalytic activity">
    <reaction evidence="11">
        <text>Endonucleolytic cleavage at a junction such as a reciprocal single-stranded crossover between two homologous DNA duplexes (Holliday junction).</text>
        <dbReference type="EC" id="3.1.21.10"/>
    </reaction>
</comment>
<proteinExistence type="predicted"/>
<dbReference type="GO" id="GO:0008821">
    <property type="term" value="F:crossover junction DNA endonuclease activity"/>
    <property type="evidence" value="ECO:0007669"/>
    <property type="project" value="UniProtKB-EC"/>
</dbReference>
<evidence type="ECO:0000256" key="11">
    <source>
        <dbReference type="ARBA" id="ARBA00029354"/>
    </source>
</evidence>
<keyword evidence="3" id="KW-0479">Metal-binding</keyword>
<accession>A0A7L9FHX7</accession>
<keyword evidence="13" id="KW-1185">Reference proteome</keyword>
<dbReference type="InParanoid" id="A0A7L9FHX7"/>
<dbReference type="Pfam" id="PF01870">
    <property type="entry name" value="Hjc"/>
    <property type="match status" value="1"/>
</dbReference>
<keyword evidence="9" id="KW-0233">DNA recombination</keyword>
<evidence type="ECO:0000256" key="10">
    <source>
        <dbReference type="ARBA" id="ARBA00023204"/>
    </source>
</evidence>
<evidence type="ECO:0008006" key="14">
    <source>
        <dbReference type="Google" id="ProtNLM"/>
    </source>
</evidence>
<dbReference type="AlphaFoldDB" id="A0A7L9FHX7"/>
<dbReference type="RefSeq" id="WP_192819400.1">
    <property type="nucleotide sequence ID" value="NZ_CP062310.1"/>
</dbReference>
<evidence type="ECO:0000256" key="5">
    <source>
        <dbReference type="ARBA" id="ARBA00022763"/>
    </source>
</evidence>
<evidence type="ECO:0000256" key="4">
    <source>
        <dbReference type="ARBA" id="ARBA00022759"/>
    </source>
</evidence>
<evidence type="ECO:0000256" key="1">
    <source>
        <dbReference type="ARBA" id="ARBA00001946"/>
    </source>
</evidence>
<reference evidence="12 13" key="1">
    <citation type="submission" date="2020-10" db="EMBL/GenBank/DDBJ databases">
        <title>Thermofilum lucidum 3507LT sp. nov. a novel member of Thermofilaceae family isolated from Chile hot spring, and proposal of description order Thermofilales.</title>
        <authorList>
            <person name="Zayulina K.S."/>
            <person name="Elcheninov A.G."/>
            <person name="Toshchakov S.V."/>
            <person name="Kublanov I.V."/>
        </authorList>
    </citation>
    <scope>NUCLEOTIDE SEQUENCE [LARGE SCALE GENOMIC DNA]</scope>
    <source>
        <strain evidence="12 13">3507LT</strain>
    </source>
</reference>
<dbReference type="InterPro" id="IPR011856">
    <property type="entry name" value="tRNA_endonuc-like_dom_sf"/>
</dbReference>
<dbReference type="GO" id="GO:0006310">
    <property type="term" value="P:DNA recombination"/>
    <property type="evidence" value="ECO:0007669"/>
    <property type="project" value="UniProtKB-KW"/>
</dbReference>
<evidence type="ECO:0000256" key="6">
    <source>
        <dbReference type="ARBA" id="ARBA00022801"/>
    </source>
</evidence>
<name>A0A7L9FHX7_9CREN</name>
<evidence type="ECO:0000256" key="2">
    <source>
        <dbReference type="ARBA" id="ARBA00022722"/>
    </source>
</evidence>
<evidence type="ECO:0000256" key="7">
    <source>
        <dbReference type="ARBA" id="ARBA00022842"/>
    </source>
</evidence>
<dbReference type="PANTHER" id="PTHR39651">
    <property type="entry name" value="HOLLIDAY JUNCTION RESOLVASE HJC"/>
    <property type="match status" value="1"/>
</dbReference>
<sequence>MASSVVARRRNAFNVERRLVKLLSANKENHVFRVPVSGVGENFPDVFMVNNLEDRIVAFEVKVTSGKKIKVKGFQVSKLYRFLEAFKKYSKREAVLAVWFSREQKWVFKRVDGLFSEDMVVRADDASDWEPNVKMRRKA</sequence>
<dbReference type="Proteomes" id="UP000594121">
    <property type="component" value="Chromosome"/>
</dbReference>
<dbReference type="InterPro" id="IPR002732">
    <property type="entry name" value="Hjc"/>
</dbReference>
<keyword evidence="6" id="KW-0378">Hydrolase</keyword>
<evidence type="ECO:0000313" key="13">
    <source>
        <dbReference type="Proteomes" id="UP000594121"/>
    </source>
</evidence>
<keyword evidence="2" id="KW-0540">Nuclease</keyword>
<dbReference type="EMBL" id="CP062310">
    <property type="protein sequence ID" value="QOJ79428.1"/>
    <property type="molecule type" value="Genomic_DNA"/>
</dbReference>
<dbReference type="KEGG" id="thel:IG193_02915"/>
<comment type="cofactor">
    <cofactor evidence="1">
        <name>Mg(2+)</name>
        <dbReference type="ChEBI" id="CHEBI:18420"/>
    </cofactor>
</comment>
<dbReference type="GeneID" id="59148813"/>
<evidence type="ECO:0000313" key="12">
    <source>
        <dbReference type="EMBL" id="QOJ79428.1"/>
    </source>
</evidence>
<evidence type="ECO:0000256" key="9">
    <source>
        <dbReference type="ARBA" id="ARBA00023172"/>
    </source>
</evidence>
<dbReference type="InterPro" id="IPR014428">
    <property type="entry name" value="Hjc_arc"/>
</dbReference>
<keyword evidence="7" id="KW-0460">Magnesium</keyword>
<keyword evidence="5" id="KW-0227">DNA damage</keyword>
<dbReference type="SUPFAM" id="SSF52980">
    <property type="entry name" value="Restriction endonuclease-like"/>
    <property type="match status" value="1"/>
</dbReference>
<dbReference type="InterPro" id="IPR011335">
    <property type="entry name" value="Restrct_endonuc-II-like"/>
</dbReference>
<dbReference type="GO" id="GO:0003677">
    <property type="term" value="F:DNA binding"/>
    <property type="evidence" value="ECO:0007669"/>
    <property type="project" value="UniProtKB-KW"/>
</dbReference>
<keyword evidence="10" id="KW-0234">DNA repair</keyword>
<keyword evidence="4" id="KW-0255">Endonuclease</keyword>
<gene>
    <name evidence="12" type="ORF">IG193_02915</name>
</gene>
<evidence type="ECO:0000256" key="3">
    <source>
        <dbReference type="ARBA" id="ARBA00022723"/>
    </source>
</evidence>
<dbReference type="Gene3D" id="3.40.1350.10">
    <property type="match status" value="1"/>
</dbReference>
<organism evidence="12 13">
    <name type="scientific">Infirmifilum lucidum</name>
    <dbReference type="NCBI Taxonomy" id="2776706"/>
    <lineage>
        <taxon>Archaea</taxon>
        <taxon>Thermoproteota</taxon>
        <taxon>Thermoprotei</taxon>
        <taxon>Thermofilales</taxon>
        <taxon>Thermofilaceae</taxon>
        <taxon>Infirmifilum</taxon>
    </lineage>
</organism>
<keyword evidence="8" id="KW-0238">DNA-binding</keyword>